<name>A0AAD7U3D2_9APHY</name>
<evidence type="ECO:0000313" key="1">
    <source>
        <dbReference type="EMBL" id="KAJ8496356.1"/>
    </source>
</evidence>
<reference evidence="1" key="1">
    <citation type="submission" date="2022-11" db="EMBL/GenBank/DDBJ databases">
        <title>Genome Sequence of Cubamyces cubensis.</title>
        <authorList>
            <person name="Buettner E."/>
        </authorList>
    </citation>
    <scope>NUCLEOTIDE SEQUENCE</scope>
    <source>
        <strain evidence="1">MPL-01</strain>
    </source>
</reference>
<dbReference type="Proteomes" id="UP001215151">
    <property type="component" value="Unassembled WGS sequence"/>
</dbReference>
<gene>
    <name evidence="1" type="ORF">ONZ51_g1141</name>
</gene>
<accession>A0AAD7U3D2</accession>
<proteinExistence type="predicted"/>
<protein>
    <submittedName>
        <fullName evidence="1">Uncharacterized protein</fullName>
    </submittedName>
</protein>
<organism evidence="1 2">
    <name type="scientific">Trametes cubensis</name>
    <dbReference type="NCBI Taxonomy" id="1111947"/>
    <lineage>
        <taxon>Eukaryota</taxon>
        <taxon>Fungi</taxon>
        <taxon>Dikarya</taxon>
        <taxon>Basidiomycota</taxon>
        <taxon>Agaricomycotina</taxon>
        <taxon>Agaricomycetes</taxon>
        <taxon>Polyporales</taxon>
        <taxon>Polyporaceae</taxon>
        <taxon>Trametes</taxon>
    </lineage>
</organism>
<evidence type="ECO:0000313" key="2">
    <source>
        <dbReference type="Proteomes" id="UP001215151"/>
    </source>
</evidence>
<dbReference type="EMBL" id="JAPEVG010000015">
    <property type="protein sequence ID" value="KAJ8496356.1"/>
    <property type="molecule type" value="Genomic_DNA"/>
</dbReference>
<sequence>MGVAWLNARRHRTGAGVPPLPPRDSRKLKAVKEAHKIAMQTKASRNCCLCSSESGYRDIGGSLCDHPSTSAARSVIESTRYGYRHPSRKKRTSFDALRRQFALDSHEPELTALEDLVDEGESDIDSSDGENESPIIWMQAFSLIVYEPKFGSAAPSLHLRAHRNIVESAVSSNVRTCSSRARDGVYIAAAACICPAPEAGRPHRCTPQDPAPPEMGMIVFPLA</sequence>
<keyword evidence="2" id="KW-1185">Reference proteome</keyword>
<dbReference type="AlphaFoldDB" id="A0AAD7U3D2"/>
<comment type="caution">
    <text evidence="1">The sequence shown here is derived from an EMBL/GenBank/DDBJ whole genome shotgun (WGS) entry which is preliminary data.</text>
</comment>